<evidence type="ECO:0000313" key="1">
    <source>
        <dbReference type="EMBL" id="QQK09094.1"/>
    </source>
</evidence>
<gene>
    <name evidence="1" type="ORF">JFY71_06515</name>
</gene>
<keyword evidence="2" id="KW-1185">Reference proteome</keyword>
<sequence>MMISERLQNLRKERNYSQEELAEKLNISRQAISKWESGQGNPDIDNIIKLSEIYNISTDYILLGKDIKNNSSTNYPSSIQDVKKILLYCSISAIAIILTIGFVIKSIIL</sequence>
<reference evidence="1 2" key="1">
    <citation type="journal article" date="2022" name="Int. J. Syst. Evol. Microbiol.">
        <title>Miniphocaeibacter halophilus sp. nov., an ammonium-tolerant acetate-producing bacterium isolated from a biogas system.</title>
        <authorList>
            <person name="Schnurer A."/>
            <person name="Singh A."/>
            <person name="Bi S."/>
            <person name="Qiao W."/>
            <person name="Westerholm M."/>
        </authorList>
    </citation>
    <scope>NUCLEOTIDE SEQUENCE [LARGE SCALE GENOMIC DNA]</scope>
    <source>
        <strain evidence="1 2">AMB_01</strain>
    </source>
</reference>
<dbReference type="EMBL" id="CP066744">
    <property type="protein sequence ID" value="QQK09094.1"/>
    <property type="molecule type" value="Genomic_DNA"/>
</dbReference>
<proteinExistence type="predicted"/>
<name>A0AC61N312_9FIRM</name>
<evidence type="ECO:0000313" key="2">
    <source>
        <dbReference type="Proteomes" id="UP000595814"/>
    </source>
</evidence>
<organism evidence="1 2">
    <name type="scientific">Miniphocaeibacter halophilus</name>
    <dbReference type="NCBI Taxonomy" id="2931922"/>
    <lineage>
        <taxon>Bacteria</taxon>
        <taxon>Bacillati</taxon>
        <taxon>Bacillota</taxon>
        <taxon>Tissierellia</taxon>
        <taxon>Tissierellales</taxon>
        <taxon>Peptoniphilaceae</taxon>
        <taxon>Miniphocaeibacter</taxon>
    </lineage>
</organism>
<dbReference type="Proteomes" id="UP000595814">
    <property type="component" value="Chromosome"/>
</dbReference>
<protein>
    <submittedName>
        <fullName evidence="1">Helix-turn-helix transcriptional regulator</fullName>
    </submittedName>
</protein>
<accession>A0AC61N312</accession>